<sequence>MTSIILVIAALTIPLVIGSVFVCVPKWWTKSVAPRLPDWITRDRLLSRAANDRWEMGAKILLCPLIFGLALAVWLIRGWFVIGLAVIEGACPYNGSFKWRKCLSDWFGAGKVPLFSLSPEDVLGVED</sequence>
<keyword evidence="1" id="KW-1133">Transmembrane helix</keyword>
<dbReference type="AlphaFoldDB" id="A0A0F9EI34"/>
<comment type="caution">
    <text evidence="2">The sequence shown here is derived from an EMBL/GenBank/DDBJ whole genome shotgun (WGS) entry which is preliminary data.</text>
</comment>
<accession>A0A0F9EI34</accession>
<dbReference type="EMBL" id="LAZR01036911">
    <property type="protein sequence ID" value="KKL23613.1"/>
    <property type="molecule type" value="Genomic_DNA"/>
</dbReference>
<keyword evidence="1" id="KW-0472">Membrane</keyword>
<name>A0A0F9EI34_9ZZZZ</name>
<proteinExistence type="predicted"/>
<protein>
    <submittedName>
        <fullName evidence="2">Uncharacterized protein</fullName>
    </submittedName>
</protein>
<evidence type="ECO:0000256" key="1">
    <source>
        <dbReference type="SAM" id="Phobius"/>
    </source>
</evidence>
<gene>
    <name evidence="2" type="ORF">LCGC14_2423660</name>
</gene>
<feature type="transmembrane region" description="Helical" evidence="1">
    <location>
        <begin position="56"/>
        <end position="76"/>
    </location>
</feature>
<reference evidence="2" key="1">
    <citation type="journal article" date="2015" name="Nature">
        <title>Complex archaea that bridge the gap between prokaryotes and eukaryotes.</title>
        <authorList>
            <person name="Spang A."/>
            <person name="Saw J.H."/>
            <person name="Jorgensen S.L."/>
            <person name="Zaremba-Niedzwiedzka K."/>
            <person name="Martijn J."/>
            <person name="Lind A.E."/>
            <person name="van Eijk R."/>
            <person name="Schleper C."/>
            <person name="Guy L."/>
            <person name="Ettema T.J."/>
        </authorList>
    </citation>
    <scope>NUCLEOTIDE SEQUENCE</scope>
</reference>
<organism evidence="2">
    <name type="scientific">marine sediment metagenome</name>
    <dbReference type="NCBI Taxonomy" id="412755"/>
    <lineage>
        <taxon>unclassified sequences</taxon>
        <taxon>metagenomes</taxon>
        <taxon>ecological metagenomes</taxon>
    </lineage>
</organism>
<keyword evidence="1" id="KW-0812">Transmembrane</keyword>
<evidence type="ECO:0000313" key="2">
    <source>
        <dbReference type="EMBL" id="KKL23613.1"/>
    </source>
</evidence>